<dbReference type="PANTHER" id="PTHR44845:SF7">
    <property type="entry name" value="PLIPASTATIN SYNTHASE SUBUNIT D"/>
    <property type="match status" value="1"/>
</dbReference>
<evidence type="ECO:0000256" key="2">
    <source>
        <dbReference type="ARBA" id="ARBA00022553"/>
    </source>
</evidence>
<dbReference type="PROSITE" id="PS00012">
    <property type="entry name" value="PHOSPHOPANTETHEINE"/>
    <property type="match status" value="1"/>
</dbReference>
<dbReference type="Gene3D" id="1.10.1200.10">
    <property type="entry name" value="ACP-like"/>
    <property type="match status" value="1"/>
</dbReference>
<dbReference type="RefSeq" id="WP_234447856.1">
    <property type="nucleotide sequence ID" value="NZ_JAEOAH010000032.1"/>
</dbReference>
<accession>A0ABS1HBN4</accession>
<dbReference type="InterPro" id="IPR009081">
    <property type="entry name" value="PP-bd_ACP"/>
</dbReference>
<evidence type="ECO:0000313" key="4">
    <source>
        <dbReference type="EMBL" id="MBK3496497.1"/>
    </source>
</evidence>
<dbReference type="PROSITE" id="PS50075">
    <property type="entry name" value="CARRIER"/>
    <property type="match status" value="1"/>
</dbReference>
<keyword evidence="1" id="KW-0596">Phosphopantetheine</keyword>
<feature type="non-terminal residue" evidence="4">
    <location>
        <position position="205"/>
    </location>
</feature>
<gene>
    <name evidence="4" type="ORF">JFL43_16855</name>
</gene>
<protein>
    <recommendedName>
        <fullName evidence="3">Carrier domain-containing protein</fullName>
    </recommendedName>
</protein>
<sequence>ISGRLLAHDFVQNAVVVDYSDYLGKKYLCAYYVSDDEELTMEELRIYLLRELPEYMVPTYFIELDEMPLTPNGKVDRQSLPEPNTKADMELQYEAPRNEIEEKLVHIWEEVLGAERIGIQDNFFELGGNSILMVQIRTRISKELGIDINLRDFLENNTVELLAQLLADGYEAQVVHYSELTPDPDNIHEPFPLTDVQMAYLMGRE</sequence>
<dbReference type="InterPro" id="IPR025110">
    <property type="entry name" value="AMP-bd_C"/>
</dbReference>
<evidence type="ECO:0000313" key="5">
    <source>
        <dbReference type="Proteomes" id="UP000618943"/>
    </source>
</evidence>
<dbReference type="Gene3D" id="3.30.300.30">
    <property type="match status" value="1"/>
</dbReference>
<dbReference type="SUPFAM" id="SSF47336">
    <property type="entry name" value="ACP-like"/>
    <property type="match status" value="1"/>
</dbReference>
<dbReference type="PANTHER" id="PTHR44845">
    <property type="entry name" value="CARRIER DOMAIN-CONTAINING PROTEIN"/>
    <property type="match status" value="1"/>
</dbReference>
<proteinExistence type="predicted"/>
<feature type="domain" description="Carrier" evidence="3">
    <location>
        <begin position="95"/>
        <end position="170"/>
    </location>
</feature>
<reference evidence="4 5" key="1">
    <citation type="submission" date="2020-12" db="EMBL/GenBank/DDBJ databases">
        <title>YIM B01967 draft genome.</title>
        <authorList>
            <person name="Yan X."/>
        </authorList>
    </citation>
    <scope>NUCLEOTIDE SEQUENCE [LARGE SCALE GENOMIC DNA]</scope>
    <source>
        <strain evidence="4 5">YIM B01967</strain>
    </source>
</reference>
<dbReference type="InterPro" id="IPR006162">
    <property type="entry name" value="Ppantetheine_attach_site"/>
</dbReference>
<dbReference type="InterPro" id="IPR020806">
    <property type="entry name" value="PKS_PP-bd"/>
</dbReference>
<keyword evidence="2" id="KW-0597">Phosphoprotein</keyword>
<dbReference type="EMBL" id="JAEOAH010000032">
    <property type="protein sequence ID" value="MBK3496497.1"/>
    <property type="molecule type" value="Genomic_DNA"/>
</dbReference>
<dbReference type="Pfam" id="PF13193">
    <property type="entry name" value="AMP-binding_C"/>
    <property type="match status" value="1"/>
</dbReference>
<dbReference type="InterPro" id="IPR036736">
    <property type="entry name" value="ACP-like_sf"/>
</dbReference>
<keyword evidence="5" id="KW-1185">Reference proteome</keyword>
<comment type="caution">
    <text evidence="4">The sequence shown here is derived from an EMBL/GenBank/DDBJ whole genome shotgun (WGS) entry which is preliminary data.</text>
</comment>
<dbReference type="Proteomes" id="UP000618943">
    <property type="component" value="Unassembled WGS sequence"/>
</dbReference>
<dbReference type="SUPFAM" id="SSF56801">
    <property type="entry name" value="Acetyl-CoA synthetase-like"/>
    <property type="match status" value="1"/>
</dbReference>
<organism evidence="4 5">
    <name type="scientific">Viridibacillus soli</name>
    <dbReference type="NCBI Taxonomy" id="2798301"/>
    <lineage>
        <taxon>Bacteria</taxon>
        <taxon>Bacillati</taxon>
        <taxon>Bacillota</taxon>
        <taxon>Bacilli</taxon>
        <taxon>Bacillales</taxon>
        <taxon>Caryophanaceae</taxon>
        <taxon>Viridibacillus</taxon>
    </lineage>
</organism>
<name>A0ABS1HBN4_9BACL</name>
<feature type="non-terminal residue" evidence="4">
    <location>
        <position position="1"/>
    </location>
</feature>
<dbReference type="InterPro" id="IPR045851">
    <property type="entry name" value="AMP-bd_C_sf"/>
</dbReference>
<dbReference type="Pfam" id="PF00550">
    <property type="entry name" value="PP-binding"/>
    <property type="match status" value="1"/>
</dbReference>
<evidence type="ECO:0000259" key="3">
    <source>
        <dbReference type="PROSITE" id="PS50075"/>
    </source>
</evidence>
<dbReference type="SMART" id="SM00823">
    <property type="entry name" value="PKS_PP"/>
    <property type="match status" value="1"/>
</dbReference>
<evidence type="ECO:0000256" key="1">
    <source>
        <dbReference type="ARBA" id="ARBA00022450"/>
    </source>
</evidence>